<dbReference type="PANTHER" id="PTHR48102">
    <property type="entry name" value="ATP-DEPENDENT CLP PROTEASE ATP-BINDING SUBUNIT CLPX-LIKE, MITOCHONDRIAL-RELATED"/>
    <property type="match status" value="1"/>
</dbReference>
<feature type="domain" description="Clp ATPase C-terminal" evidence="5">
    <location>
        <begin position="561"/>
        <end position="656"/>
    </location>
</feature>
<keyword evidence="1" id="KW-0547">Nucleotide-binding</keyword>
<dbReference type="CDD" id="cd19497">
    <property type="entry name" value="RecA-like_ClpX"/>
    <property type="match status" value="1"/>
</dbReference>
<keyword evidence="7" id="KW-1185">Reference proteome</keyword>
<accession>A0AAW1P9X8</accession>
<evidence type="ECO:0000259" key="5">
    <source>
        <dbReference type="SMART" id="SM01086"/>
    </source>
</evidence>
<dbReference type="GO" id="GO:0051082">
    <property type="term" value="F:unfolded protein binding"/>
    <property type="evidence" value="ECO:0007669"/>
    <property type="project" value="InterPro"/>
</dbReference>
<feature type="domain" description="AAA+ ATPase" evidence="4">
    <location>
        <begin position="353"/>
        <end position="506"/>
    </location>
</feature>
<dbReference type="InterPro" id="IPR003959">
    <property type="entry name" value="ATPase_AAA_core"/>
</dbReference>
<dbReference type="GO" id="GO:0140662">
    <property type="term" value="F:ATP-dependent protein folding chaperone"/>
    <property type="evidence" value="ECO:0007669"/>
    <property type="project" value="InterPro"/>
</dbReference>
<dbReference type="InterPro" id="IPR050052">
    <property type="entry name" value="ATP-dep_Clp_protease_ClpX"/>
</dbReference>
<evidence type="ECO:0000256" key="2">
    <source>
        <dbReference type="ARBA" id="ARBA00022840"/>
    </source>
</evidence>
<name>A0AAW1P9X8_9CHLO</name>
<dbReference type="Gene3D" id="1.10.8.60">
    <property type="match status" value="1"/>
</dbReference>
<dbReference type="Pfam" id="PF10431">
    <property type="entry name" value="ClpB_D2-small"/>
    <property type="match status" value="1"/>
</dbReference>
<evidence type="ECO:0000256" key="1">
    <source>
        <dbReference type="ARBA" id="ARBA00022741"/>
    </source>
</evidence>
<dbReference type="InterPro" id="IPR004487">
    <property type="entry name" value="Clp_protease_ATP-bd_su_ClpX"/>
</dbReference>
<dbReference type="PANTHER" id="PTHR48102:SF7">
    <property type="entry name" value="ATP-DEPENDENT CLP PROTEASE ATP-BINDING SUBUNIT CLPX-LIKE, MITOCHONDRIAL"/>
    <property type="match status" value="1"/>
</dbReference>
<evidence type="ECO:0008006" key="8">
    <source>
        <dbReference type="Google" id="ProtNLM"/>
    </source>
</evidence>
<dbReference type="InterPro" id="IPR027417">
    <property type="entry name" value="P-loop_NTPase"/>
</dbReference>
<sequence>MGATCHQARNVHRVGCSYCFLTPSCNRSSTVDPQEPVNGSVTRRNYGNGALSQPLGNCYCPSCTGRLETVPVHQNILPTKAQKDPSMWCQSCKKIVHQPEDGRSIRAGSSFEGAGISGHAHGPERARTGPNSVVRKSVWAGGWVPAQSEADTALRKGHALSLHATGSSIGDQPLSAMPNFGGASAEHAEGIRNWNLQSIPTPRELVAALDRSVIGQATAKRKLAIEVHNHFTRVAHHETRLAREQQRANAEAQGSRVHPAQSSDTVGGAFGPATHRGTSGPPSAHSDLPLREMPQQPPAKSVLSSQAFNNADPSSFQSGGDHQGLDGSAQAGQGRQDDEEDEWDEFGEDIEIEKSNILMLGPTGCGKTLLAKTLAKRAGVPFAIADATTLTQAGYVGEDVESMLHKLCAAANWNVAAAQRGIIYIDEVDKIVKKSENISITRDVSGEGVQQALLKMLEGTVVNVPEKGGRKNPRGEYMQVDTSNILFICGGAFINLDRQIGDRLGASSIGFGAPVRSRSDTGEHRLPSDILQNVEQTDLINYGLIPEFVGRFPVICSLQMLTEEEMRQVLTEPDNAIVKQKHKHFAQDRCLFHVSSAALRKVAHQARTNGTGARGLRTILENAVHDASFEAPEAHVKGALLDEDGMTNGSGAKLFYSREDFFAALRDMGELEEYDRIAASLRKPKAVVSEPKEEWEEPHAEAAVVM</sequence>
<dbReference type="GO" id="GO:0005759">
    <property type="term" value="C:mitochondrial matrix"/>
    <property type="evidence" value="ECO:0007669"/>
    <property type="project" value="TreeGrafter"/>
</dbReference>
<dbReference type="EMBL" id="JALJOQ010000037">
    <property type="protein sequence ID" value="KAK9806499.1"/>
    <property type="molecule type" value="Genomic_DNA"/>
</dbReference>
<dbReference type="Gene3D" id="3.40.50.300">
    <property type="entry name" value="P-loop containing nucleotide triphosphate hydrolases"/>
    <property type="match status" value="1"/>
</dbReference>
<proteinExistence type="predicted"/>
<feature type="compositionally biased region" description="Polar residues" evidence="3">
    <location>
        <begin position="302"/>
        <end position="320"/>
    </location>
</feature>
<keyword evidence="2" id="KW-0067">ATP-binding</keyword>
<dbReference type="InterPro" id="IPR019489">
    <property type="entry name" value="Clp_ATPase_C"/>
</dbReference>
<dbReference type="AlphaFoldDB" id="A0AAW1P9X8"/>
<protein>
    <recommendedName>
        <fullName evidence="8">ATP-dependent Clp protease ATP-binding subunit ClpX</fullName>
    </recommendedName>
</protein>
<dbReference type="SMART" id="SM01086">
    <property type="entry name" value="ClpB_D2-small"/>
    <property type="match status" value="1"/>
</dbReference>
<organism evidence="6 7">
    <name type="scientific">Symbiochloris irregularis</name>
    <dbReference type="NCBI Taxonomy" id="706552"/>
    <lineage>
        <taxon>Eukaryota</taxon>
        <taxon>Viridiplantae</taxon>
        <taxon>Chlorophyta</taxon>
        <taxon>core chlorophytes</taxon>
        <taxon>Trebouxiophyceae</taxon>
        <taxon>Trebouxiales</taxon>
        <taxon>Trebouxiaceae</taxon>
        <taxon>Symbiochloris</taxon>
    </lineage>
</organism>
<feature type="compositionally biased region" description="Basic and acidic residues" evidence="3">
    <location>
        <begin position="237"/>
        <end position="246"/>
    </location>
</feature>
<dbReference type="SUPFAM" id="SSF52540">
    <property type="entry name" value="P-loop containing nucleoside triphosphate hydrolases"/>
    <property type="match status" value="1"/>
</dbReference>
<evidence type="ECO:0000313" key="6">
    <source>
        <dbReference type="EMBL" id="KAK9806499.1"/>
    </source>
</evidence>
<gene>
    <name evidence="6" type="ORF">WJX73_003689</name>
</gene>
<dbReference type="SMART" id="SM00382">
    <property type="entry name" value="AAA"/>
    <property type="match status" value="1"/>
</dbReference>
<comment type="caution">
    <text evidence="6">The sequence shown here is derived from an EMBL/GenBank/DDBJ whole genome shotgun (WGS) entry which is preliminary data.</text>
</comment>
<dbReference type="NCBIfam" id="NF003745">
    <property type="entry name" value="PRK05342.1"/>
    <property type="match status" value="1"/>
</dbReference>
<evidence type="ECO:0000313" key="7">
    <source>
        <dbReference type="Proteomes" id="UP001465755"/>
    </source>
</evidence>
<dbReference type="GO" id="GO:0016887">
    <property type="term" value="F:ATP hydrolysis activity"/>
    <property type="evidence" value="ECO:0007669"/>
    <property type="project" value="InterPro"/>
</dbReference>
<evidence type="ECO:0000256" key="3">
    <source>
        <dbReference type="SAM" id="MobiDB-lite"/>
    </source>
</evidence>
<dbReference type="NCBIfam" id="TIGR00382">
    <property type="entry name" value="clpX"/>
    <property type="match status" value="1"/>
</dbReference>
<dbReference type="InterPro" id="IPR003593">
    <property type="entry name" value="AAA+_ATPase"/>
</dbReference>
<feature type="region of interest" description="Disordered" evidence="3">
    <location>
        <begin position="237"/>
        <end position="344"/>
    </location>
</feature>
<dbReference type="Proteomes" id="UP001465755">
    <property type="component" value="Unassembled WGS sequence"/>
</dbReference>
<dbReference type="Pfam" id="PF07724">
    <property type="entry name" value="AAA_2"/>
    <property type="match status" value="1"/>
</dbReference>
<evidence type="ECO:0000259" key="4">
    <source>
        <dbReference type="SMART" id="SM00382"/>
    </source>
</evidence>
<dbReference type="GO" id="GO:0051603">
    <property type="term" value="P:proteolysis involved in protein catabolic process"/>
    <property type="evidence" value="ECO:0007669"/>
    <property type="project" value="TreeGrafter"/>
</dbReference>
<reference evidence="6 7" key="1">
    <citation type="journal article" date="2024" name="Nat. Commun.">
        <title>Phylogenomics reveals the evolutionary origins of lichenization in chlorophyte algae.</title>
        <authorList>
            <person name="Puginier C."/>
            <person name="Libourel C."/>
            <person name="Otte J."/>
            <person name="Skaloud P."/>
            <person name="Haon M."/>
            <person name="Grisel S."/>
            <person name="Petersen M."/>
            <person name="Berrin J.G."/>
            <person name="Delaux P.M."/>
            <person name="Dal Grande F."/>
            <person name="Keller J."/>
        </authorList>
    </citation>
    <scope>NUCLEOTIDE SEQUENCE [LARGE SCALE GENOMIC DNA]</scope>
    <source>
        <strain evidence="6 7">SAG 2036</strain>
    </source>
</reference>
<dbReference type="GO" id="GO:0005524">
    <property type="term" value="F:ATP binding"/>
    <property type="evidence" value="ECO:0007669"/>
    <property type="project" value="UniProtKB-KW"/>
</dbReference>